<evidence type="ECO:0000313" key="3">
    <source>
        <dbReference type="Proteomes" id="UP000887229"/>
    </source>
</evidence>
<protein>
    <submittedName>
        <fullName evidence="2">Uncharacterized protein</fullName>
    </submittedName>
</protein>
<dbReference type="RefSeq" id="XP_046114858.1">
    <property type="nucleotide sequence ID" value="XM_046262469.1"/>
</dbReference>
<dbReference type="AlphaFoldDB" id="A0A9P8CKU3"/>
<dbReference type="Proteomes" id="UP000887229">
    <property type="component" value="Unassembled WGS sequence"/>
</dbReference>
<dbReference type="GeneID" id="70293372"/>
<organism evidence="2 3">
    <name type="scientific">Emericellopsis atlantica</name>
    <dbReference type="NCBI Taxonomy" id="2614577"/>
    <lineage>
        <taxon>Eukaryota</taxon>
        <taxon>Fungi</taxon>
        <taxon>Dikarya</taxon>
        <taxon>Ascomycota</taxon>
        <taxon>Pezizomycotina</taxon>
        <taxon>Sordariomycetes</taxon>
        <taxon>Hypocreomycetidae</taxon>
        <taxon>Hypocreales</taxon>
        <taxon>Bionectriaceae</taxon>
        <taxon>Emericellopsis</taxon>
    </lineage>
</organism>
<keyword evidence="3" id="KW-1185">Reference proteome</keyword>
<evidence type="ECO:0000256" key="1">
    <source>
        <dbReference type="SAM" id="MobiDB-lite"/>
    </source>
</evidence>
<comment type="caution">
    <text evidence="2">The sequence shown here is derived from an EMBL/GenBank/DDBJ whole genome shotgun (WGS) entry which is preliminary data.</text>
</comment>
<proteinExistence type="predicted"/>
<evidence type="ECO:0000313" key="2">
    <source>
        <dbReference type="EMBL" id="KAG9250934.1"/>
    </source>
</evidence>
<dbReference type="OrthoDB" id="10305128at2759"/>
<sequence length="321" mass="37039">MEYTKHDQQRQSPLFALPAEILNQIVYSILDPADQLRFDSAGKVHSKSRHHVYPYCRERGPVDWTKPPCHLTYMEKPDLYRVQAMGTRDICHVLPGQFGDYRGDFGAFAAFLRTCTKAYRLYWQMLWEIPTFEFLNSGALNAFLDKAPSHCRGLITDVRVTYANEYFSASTMDDSEKFWYKLGWDQFENHMVLDCFGLLPNLQTFTFDTSIWPRLRGGPMLMAAQLRNESRLYRRMCDTYDALRAEAPAGVQIMAYQSGEKHIHSYSVDADSAAVVELGHDGEDGQDKSDHEGPNDEDEVPEWLDYEFDQADTTFMGEALW</sequence>
<reference evidence="2" key="1">
    <citation type="journal article" date="2021" name="IMA Fungus">
        <title>Genomic characterization of three marine fungi, including Emericellopsis atlantica sp. nov. with signatures of a generalist lifestyle and marine biomass degradation.</title>
        <authorList>
            <person name="Hagestad O.C."/>
            <person name="Hou L."/>
            <person name="Andersen J.H."/>
            <person name="Hansen E.H."/>
            <person name="Altermark B."/>
            <person name="Li C."/>
            <person name="Kuhnert E."/>
            <person name="Cox R.J."/>
            <person name="Crous P.W."/>
            <person name="Spatafora J.W."/>
            <person name="Lail K."/>
            <person name="Amirebrahimi M."/>
            <person name="Lipzen A."/>
            <person name="Pangilinan J."/>
            <person name="Andreopoulos W."/>
            <person name="Hayes R.D."/>
            <person name="Ng V."/>
            <person name="Grigoriev I.V."/>
            <person name="Jackson S.A."/>
            <person name="Sutton T.D.S."/>
            <person name="Dobson A.D.W."/>
            <person name="Rama T."/>
        </authorList>
    </citation>
    <scope>NUCLEOTIDE SEQUENCE</scope>
    <source>
        <strain evidence="2">TS7</strain>
    </source>
</reference>
<feature type="region of interest" description="Disordered" evidence="1">
    <location>
        <begin position="280"/>
        <end position="302"/>
    </location>
</feature>
<dbReference type="EMBL" id="MU251272">
    <property type="protein sequence ID" value="KAG9250934.1"/>
    <property type="molecule type" value="Genomic_DNA"/>
</dbReference>
<accession>A0A9P8CKU3</accession>
<name>A0A9P8CKU3_9HYPO</name>
<gene>
    <name evidence="2" type="ORF">F5Z01DRAFT_639839</name>
</gene>
<feature type="compositionally biased region" description="Basic and acidic residues" evidence="1">
    <location>
        <begin position="280"/>
        <end position="294"/>
    </location>
</feature>